<dbReference type="RefSeq" id="WP_044230312.1">
    <property type="nucleotide sequence ID" value="NZ_JPOS01000128.1"/>
</dbReference>
<reference evidence="1 2" key="1">
    <citation type="journal article" date="2014" name="Int. J. Syst. Evol. Microbiol.">
        <title>Phaeodactylibacter xiamenensis gen. nov., sp. nov., a member of the family Saprospiraceae isolated from the marine alga Phaeodactylum tricornutum.</title>
        <authorList>
            <person name="Chen Z.Jr."/>
            <person name="Lei X."/>
            <person name="Lai Q."/>
            <person name="Li Y."/>
            <person name="Zhang B."/>
            <person name="Zhang J."/>
            <person name="Zhang H."/>
            <person name="Yang L."/>
            <person name="Zheng W."/>
            <person name="Tian Y."/>
            <person name="Yu Z."/>
            <person name="Xu H.Jr."/>
            <person name="Zheng T."/>
        </authorList>
    </citation>
    <scope>NUCLEOTIDE SEQUENCE [LARGE SCALE GENOMIC DNA]</scope>
    <source>
        <strain evidence="1 2">KD52</strain>
    </source>
</reference>
<keyword evidence="2" id="KW-1185">Reference proteome</keyword>
<organism evidence="1 2">
    <name type="scientific">Phaeodactylibacter xiamenensis</name>
    <dbReference type="NCBI Taxonomy" id="1524460"/>
    <lineage>
        <taxon>Bacteria</taxon>
        <taxon>Pseudomonadati</taxon>
        <taxon>Bacteroidota</taxon>
        <taxon>Saprospiria</taxon>
        <taxon>Saprospirales</taxon>
        <taxon>Haliscomenobacteraceae</taxon>
        <taxon>Phaeodactylibacter</taxon>
    </lineage>
</organism>
<evidence type="ECO:0000313" key="1">
    <source>
        <dbReference type="EMBL" id="KGE84812.1"/>
    </source>
</evidence>
<proteinExistence type="predicted"/>
<dbReference type="OrthoDB" id="1148122at2"/>
<protein>
    <submittedName>
        <fullName evidence="1">Uncharacterized protein</fullName>
    </submittedName>
</protein>
<dbReference type="Proteomes" id="UP000029736">
    <property type="component" value="Unassembled WGS sequence"/>
</dbReference>
<sequence length="335" mass="39187">MDVSDKLIAHLNEIIDGLPFTDKGKRYLKFQVLVDIIDSYHQTNPQLGLEDHNITYGIQTIDQAKRYYKLFFENLRKSRFSALKKLSLDLREELNTEVSLGRVLQQKDKVFEKELEGKLFGKEIKDEKWHTSLKLFLENEENYLKSIRLFDNYSSLTNKIINSISILQGLKKAIKEDEVSRSIVLTHILHSQLRNWKCTDESRWGKSGTGKRIGELDMTVEDETGKKKSIIECLQLKKGMNKKSVKTHVQKIFNYDAGGLQNNYLITFSEYENLDKLWNNYIDEIKNIEIPFQTLRYLQISDQEIAPSGIKIMKQVYIRNGNNLNLYHIMVDLKI</sequence>
<name>A0A098S132_9BACT</name>
<dbReference type="EMBL" id="JPOS01000128">
    <property type="protein sequence ID" value="KGE84812.1"/>
    <property type="molecule type" value="Genomic_DNA"/>
</dbReference>
<dbReference type="AlphaFoldDB" id="A0A098S132"/>
<gene>
    <name evidence="1" type="ORF">IX84_31705</name>
</gene>
<accession>A0A098S132</accession>
<comment type="caution">
    <text evidence="1">The sequence shown here is derived from an EMBL/GenBank/DDBJ whole genome shotgun (WGS) entry which is preliminary data.</text>
</comment>
<evidence type="ECO:0000313" key="2">
    <source>
        <dbReference type="Proteomes" id="UP000029736"/>
    </source>
</evidence>